<protein>
    <recommendedName>
        <fullName evidence="1">ISXO2-like transposase domain-containing protein</fullName>
    </recommendedName>
</protein>
<dbReference type="Proteomes" id="UP000030655">
    <property type="component" value="Unassembled WGS sequence"/>
</dbReference>
<organism evidence="2 3">
    <name type="scientific">Anncaliia algerae PRA339</name>
    <dbReference type="NCBI Taxonomy" id="1288291"/>
    <lineage>
        <taxon>Eukaryota</taxon>
        <taxon>Fungi</taxon>
        <taxon>Fungi incertae sedis</taxon>
        <taxon>Microsporidia</taxon>
        <taxon>Tubulinosematoidea</taxon>
        <taxon>Tubulinosematidae</taxon>
        <taxon>Anncaliia</taxon>
    </lineage>
</organism>
<feature type="domain" description="ISXO2-like transposase" evidence="1">
    <location>
        <begin position="3"/>
        <end position="77"/>
    </location>
</feature>
<gene>
    <name evidence="2" type="ORF">H312_03582</name>
</gene>
<accession>A0A059EVW2</accession>
<dbReference type="Pfam" id="PF12762">
    <property type="entry name" value="DDE_Tnp_IS1595"/>
    <property type="match status" value="1"/>
</dbReference>
<dbReference type="EMBL" id="KK365418">
    <property type="protein sequence ID" value="KCZ79035.1"/>
    <property type="molecule type" value="Genomic_DNA"/>
</dbReference>
<sequence length="85" mass="10075">SHRGRSPENRTDSLCIVEYNGNIKRVFAQIIPNKKQNTLIPIICRQVANGSIIWTDEHKSYQNLRLFNYIHDIVRHKYEIINKIQ</sequence>
<dbReference type="VEuPathDB" id="MicrosporidiaDB:H312_03582"/>
<name>A0A059EVW2_9MICR</name>
<evidence type="ECO:0000313" key="3">
    <source>
        <dbReference type="Proteomes" id="UP000030655"/>
    </source>
</evidence>
<reference evidence="3" key="1">
    <citation type="submission" date="2013-02" db="EMBL/GenBank/DDBJ databases">
        <authorList>
            <consortium name="The Broad Institute Genome Sequencing Platform"/>
            <person name="Cuomo C."/>
            <person name="Becnel J."/>
            <person name="Sanscrainte N."/>
            <person name="Walker B."/>
            <person name="Young S.K."/>
            <person name="Zeng Q."/>
            <person name="Gargeya S."/>
            <person name="Fitzgerald M."/>
            <person name="Haas B."/>
            <person name="Abouelleil A."/>
            <person name="Alvarado L."/>
            <person name="Arachchi H.M."/>
            <person name="Berlin A.M."/>
            <person name="Chapman S.B."/>
            <person name="Dewar J."/>
            <person name="Goldberg J."/>
            <person name="Griggs A."/>
            <person name="Gujja S."/>
            <person name="Hansen M."/>
            <person name="Howarth C."/>
            <person name="Imamovic A."/>
            <person name="Larimer J."/>
            <person name="McCowan C."/>
            <person name="Murphy C."/>
            <person name="Neiman D."/>
            <person name="Pearson M."/>
            <person name="Priest M."/>
            <person name="Roberts A."/>
            <person name="Saif S."/>
            <person name="Shea T."/>
            <person name="Sisk P."/>
            <person name="Sykes S."/>
            <person name="Wortman J."/>
            <person name="Nusbaum C."/>
            <person name="Birren B."/>
        </authorList>
    </citation>
    <scope>NUCLEOTIDE SEQUENCE [LARGE SCALE GENOMIC DNA]</scope>
    <source>
        <strain evidence="3">PRA339</strain>
    </source>
</reference>
<dbReference type="AlphaFoldDB" id="A0A059EVW2"/>
<reference evidence="2 3" key="2">
    <citation type="submission" date="2014-03" db="EMBL/GenBank/DDBJ databases">
        <title>The Genome Sequence of Anncaliia algerae insect isolate PRA339.</title>
        <authorList>
            <consortium name="The Broad Institute Genome Sequencing Platform"/>
            <consortium name="The Broad Institute Genome Sequencing Center for Infectious Disease"/>
            <person name="Cuomo C."/>
            <person name="Becnel J."/>
            <person name="Sanscrainte N."/>
            <person name="Walker B."/>
            <person name="Young S.K."/>
            <person name="Zeng Q."/>
            <person name="Gargeya S."/>
            <person name="Fitzgerald M."/>
            <person name="Haas B."/>
            <person name="Abouelleil A."/>
            <person name="Alvarado L."/>
            <person name="Arachchi H.M."/>
            <person name="Berlin A.M."/>
            <person name="Chapman S.B."/>
            <person name="Dewar J."/>
            <person name="Goldberg J."/>
            <person name="Griggs A."/>
            <person name="Gujja S."/>
            <person name="Hansen M."/>
            <person name="Howarth C."/>
            <person name="Imamovic A."/>
            <person name="Larimer J."/>
            <person name="McCowan C."/>
            <person name="Murphy C."/>
            <person name="Neiman D."/>
            <person name="Pearson M."/>
            <person name="Priest M."/>
            <person name="Roberts A."/>
            <person name="Saif S."/>
            <person name="Shea T."/>
            <person name="Sisk P."/>
            <person name="Sykes S."/>
            <person name="Wortman J."/>
            <person name="Nusbaum C."/>
            <person name="Birren B."/>
        </authorList>
    </citation>
    <scope>NUCLEOTIDE SEQUENCE [LARGE SCALE GENOMIC DNA]</scope>
    <source>
        <strain evidence="2 3">PRA339</strain>
    </source>
</reference>
<evidence type="ECO:0000259" key="1">
    <source>
        <dbReference type="Pfam" id="PF12762"/>
    </source>
</evidence>
<dbReference type="InterPro" id="IPR024445">
    <property type="entry name" value="Tnp_ISXO2-like"/>
</dbReference>
<keyword evidence="3" id="KW-1185">Reference proteome</keyword>
<evidence type="ECO:0000313" key="2">
    <source>
        <dbReference type="EMBL" id="KCZ79035.1"/>
    </source>
</evidence>
<dbReference type="HOGENOM" id="CLU_044348_7_2_1"/>
<feature type="non-terminal residue" evidence="2">
    <location>
        <position position="1"/>
    </location>
</feature>
<proteinExistence type="predicted"/>
<dbReference type="OrthoDB" id="10052789at2759"/>